<gene>
    <name evidence="2" type="primary">enkIc</name>
</gene>
<reference evidence="2" key="1">
    <citation type="journal article" date="2014" name="Appl. Environ. Microbiol.">
        <title>Gene Cluster Responsible for Secretion of and Immunity to Multiple Bacteriocins, the NKR-5-3 Enterocins.</title>
        <authorList>
            <person name="Ishibashi N."/>
            <person name="Himeno K."/>
            <person name="Masuda Y."/>
            <person name="Perez R.H."/>
            <person name="Iwatani S."/>
            <person name="Zendo T."/>
            <person name="Wilaipun P."/>
            <person name="Leelawatcharamas V."/>
            <person name="Nakayama J."/>
            <person name="Sonomoto K."/>
        </authorList>
    </citation>
    <scope>NUCLEOTIDE SEQUENCE</scope>
    <source>
        <strain evidence="2">NKR-5-3</strain>
    </source>
</reference>
<dbReference type="SUPFAM" id="SSF109797">
    <property type="entry name" value="Bacteriocin immunity protein-like"/>
    <property type="match status" value="1"/>
</dbReference>
<organism evidence="2">
    <name type="scientific">Enterococcus faecium</name>
    <name type="common">Streptococcus faecium</name>
    <dbReference type="NCBI Taxonomy" id="1352"/>
    <lineage>
        <taxon>Bacteria</taxon>
        <taxon>Bacillati</taxon>
        <taxon>Bacillota</taxon>
        <taxon>Bacilli</taxon>
        <taxon>Lactobacillales</taxon>
        <taxon>Enterococcaceae</taxon>
        <taxon>Enterococcus</taxon>
    </lineage>
</organism>
<evidence type="ECO:0000313" key="2">
    <source>
        <dbReference type="EMBL" id="BAP39813.1"/>
    </source>
</evidence>
<dbReference type="InterPro" id="IPR015046">
    <property type="entry name" value="LciA_Immunity-like"/>
</dbReference>
<dbReference type="InterPro" id="IPR023130">
    <property type="entry name" value="Ta0600-like_sf"/>
</dbReference>
<dbReference type="SMR" id="A0A077L9V8"/>
<name>A0A077L9V8_ENTFC</name>
<sequence>MLDQRERSAQKIIHDLFNDLEKSKDSSFKDIQDVLMKVYQKLDDPKIEQAPLVNRLVNYISFTAITKKLKFSSMQNEWIMELSTIGRKAGLNGVYRSDYGDKNQF</sequence>
<protein>
    <submittedName>
        <fullName evidence="2">Bacteriocin immunity protein</fullName>
    </submittedName>
</protein>
<evidence type="ECO:0000256" key="1">
    <source>
        <dbReference type="ARBA" id="ARBA00023025"/>
    </source>
</evidence>
<keyword evidence="1" id="KW-0079">Bacteriocin immunity</keyword>
<accession>A0A077L9V8</accession>
<dbReference type="Pfam" id="PF08951">
    <property type="entry name" value="EntA_Immun"/>
    <property type="match status" value="1"/>
</dbReference>
<dbReference type="EMBL" id="AB908994">
    <property type="protein sequence ID" value="BAP39813.1"/>
    <property type="molecule type" value="Genomic_DNA"/>
</dbReference>
<dbReference type="Gene3D" id="1.20.1440.50">
    <property type="entry name" value="Ta0600-like"/>
    <property type="match status" value="1"/>
</dbReference>
<dbReference type="GO" id="GO:0030153">
    <property type="term" value="P:bacteriocin immunity"/>
    <property type="evidence" value="ECO:0007669"/>
    <property type="project" value="UniProtKB-KW"/>
</dbReference>
<dbReference type="AlphaFoldDB" id="A0A077L9V8"/>
<proteinExistence type="predicted"/>